<comment type="similarity">
    <text evidence="4">Belongs to the metallo-dependent hydrolases superfamily. Allantoinase family.</text>
</comment>
<organism evidence="11 12">
    <name type="scientific">Hydnum rufescens UP504</name>
    <dbReference type="NCBI Taxonomy" id="1448309"/>
    <lineage>
        <taxon>Eukaryota</taxon>
        <taxon>Fungi</taxon>
        <taxon>Dikarya</taxon>
        <taxon>Basidiomycota</taxon>
        <taxon>Agaricomycotina</taxon>
        <taxon>Agaricomycetes</taxon>
        <taxon>Cantharellales</taxon>
        <taxon>Hydnaceae</taxon>
        <taxon>Hydnum</taxon>
    </lineage>
</organism>
<reference evidence="11" key="1">
    <citation type="journal article" date="2020" name="Nat. Commun.">
        <title>Large-scale genome sequencing of mycorrhizal fungi provides insights into the early evolution of symbiotic traits.</title>
        <authorList>
            <person name="Miyauchi S."/>
            <person name="Kiss E."/>
            <person name="Kuo A."/>
            <person name="Drula E."/>
            <person name="Kohler A."/>
            <person name="Sanchez-Garcia M."/>
            <person name="Morin E."/>
            <person name="Andreopoulos B."/>
            <person name="Barry K.W."/>
            <person name="Bonito G."/>
            <person name="Buee M."/>
            <person name="Carver A."/>
            <person name="Chen C."/>
            <person name="Cichocki N."/>
            <person name="Clum A."/>
            <person name="Culley D."/>
            <person name="Crous P.W."/>
            <person name="Fauchery L."/>
            <person name="Girlanda M."/>
            <person name="Hayes R.D."/>
            <person name="Keri Z."/>
            <person name="LaButti K."/>
            <person name="Lipzen A."/>
            <person name="Lombard V."/>
            <person name="Magnuson J."/>
            <person name="Maillard F."/>
            <person name="Murat C."/>
            <person name="Nolan M."/>
            <person name="Ohm R.A."/>
            <person name="Pangilinan J."/>
            <person name="Pereira M.F."/>
            <person name="Perotto S."/>
            <person name="Peter M."/>
            <person name="Pfister S."/>
            <person name="Riley R."/>
            <person name="Sitrit Y."/>
            <person name="Stielow J.B."/>
            <person name="Szollosi G."/>
            <person name="Zifcakova L."/>
            <person name="Stursova M."/>
            <person name="Spatafora J.W."/>
            <person name="Tedersoo L."/>
            <person name="Vaario L.M."/>
            <person name="Yamada A."/>
            <person name="Yan M."/>
            <person name="Wang P."/>
            <person name="Xu J."/>
            <person name="Bruns T."/>
            <person name="Baldrian P."/>
            <person name="Vilgalys R."/>
            <person name="Dunand C."/>
            <person name="Henrissat B."/>
            <person name="Grigoriev I.V."/>
            <person name="Hibbett D."/>
            <person name="Nagy L.G."/>
            <person name="Martin F.M."/>
        </authorList>
    </citation>
    <scope>NUCLEOTIDE SEQUENCE</scope>
    <source>
        <strain evidence="11">UP504</strain>
    </source>
</reference>
<keyword evidence="12" id="KW-1185">Reference proteome</keyword>
<dbReference type="InterPro" id="IPR011059">
    <property type="entry name" value="Metal-dep_hydrolase_composite"/>
</dbReference>
<dbReference type="PROSITE" id="PS00482">
    <property type="entry name" value="DIHYDROOROTASE_1"/>
    <property type="match status" value="1"/>
</dbReference>
<comment type="subunit">
    <text evidence="5">Homotetramer.</text>
</comment>
<dbReference type="OrthoDB" id="1924787at2759"/>
<dbReference type="Pfam" id="PF01979">
    <property type="entry name" value="Amidohydro_1"/>
    <property type="match status" value="1"/>
</dbReference>
<dbReference type="GO" id="GO:0006145">
    <property type="term" value="P:purine nucleobase catabolic process"/>
    <property type="evidence" value="ECO:0007669"/>
    <property type="project" value="TreeGrafter"/>
</dbReference>
<comment type="pathway">
    <text evidence="3">Nitrogen metabolism; (S)-allantoin degradation; allantoate from (S)-allantoin: step 1/1.</text>
</comment>
<dbReference type="NCBIfam" id="TIGR03178">
    <property type="entry name" value="allantoinase"/>
    <property type="match status" value="1"/>
</dbReference>
<dbReference type="InterPro" id="IPR002195">
    <property type="entry name" value="Dihydroorotase_CS"/>
</dbReference>
<dbReference type="FunFam" id="3.20.20.140:FF:000032">
    <property type="entry name" value="Allantoinase Dal1"/>
    <property type="match status" value="1"/>
</dbReference>
<dbReference type="EC" id="3.5.2.5" evidence="6"/>
<comment type="caution">
    <text evidence="11">The sequence shown here is derived from an EMBL/GenBank/DDBJ whole genome shotgun (WGS) entry which is preliminary data.</text>
</comment>
<dbReference type="InterPro" id="IPR032466">
    <property type="entry name" value="Metal_Hydrolase"/>
</dbReference>
<dbReference type="GO" id="GO:0008270">
    <property type="term" value="F:zinc ion binding"/>
    <property type="evidence" value="ECO:0007669"/>
    <property type="project" value="InterPro"/>
</dbReference>
<dbReference type="AlphaFoldDB" id="A0A9P6BA13"/>
<evidence type="ECO:0000256" key="6">
    <source>
        <dbReference type="ARBA" id="ARBA00012863"/>
    </source>
</evidence>
<evidence type="ECO:0000256" key="5">
    <source>
        <dbReference type="ARBA" id="ARBA00011881"/>
    </source>
</evidence>
<evidence type="ECO:0000256" key="2">
    <source>
        <dbReference type="ARBA" id="ARBA00001947"/>
    </source>
</evidence>
<dbReference type="SUPFAM" id="SSF51338">
    <property type="entry name" value="Composite domain of metallo-dependent hydrolases"/>
    <property type="match status" value="1"/>
</dbReference>
<dbReference type="InterPro" id="IPR050138">
    <property type="entry name" value="DHOase/Allantoinase_Hydrolase"/>
</dbReference>
<name>A0A9P6BA13_9AGAM</name>
<evidence type="ECO:0000256" key="9">
    <source>
        <dbReference type="ARBA" id="ARBA00022833"/>
    </source>
</evidence>
<dbReference type="PROSITE" id="PS01137">
    <property type="entry name" value="TATD_1"/>
    <property type="match status" value="1"/>
</dbReference>
<dbReference type="Proteomes" id="UP000886523">
    <property type="component" value="Unassembled WGS sequence"/>
</dbReference>
<keyword evidence="8" id="KW-0378">Hydrolase</keyword>
<evidence type="ECO:0000256" key="1">
    <source>
        <dbReference type="ARBA" id="ARBA00001756"/>
    </source>
</evidence>
<evidence type="ECO:0000256" key="3">
    <source>
        <dbReference type="ARBA" id="ARBA00004968"/>
    </source>
</evidence>
<keyword evidence="7" id="KW-0479">Metal-binding</keyword>
<dbReference type="InterPro" id="IPR017593">
    <property type="entry name" value="Allantoinase"/>
</dbReference>
<dbReference type="PANTHER" id="PTHR43668">
    <property type="entry name" value="ALLANTOINASE"/>
    <property type="match status" value="1"/>
</dbReference>
<dbReference type="GO" id="GO:0000256">
    <property type="term" value="P:allantoin catabolic process"/>
    <property type="evidence" value="ECO:0007669"/>
    <property type="project" value="InterPro"/>
</dbReference>
<feature type="domain" description="Amidohydrolase-related" evidence="10">
    <location>
        <begin position="61"/>
        <end position="420"/>
    </location>
</feature>
<dbReference type="InterPro" id="IPR006680">
    <property type="entry name" value="Amidohydro-rel"/>
</dbReference>
<evidence type="ECO:0000256" key="4">
    <source>
        <dbReference type="ARBA" id="ARBA00010368"/>
    </source>
</evidence>
<evidence type="ECO:0000256" key="8">
    <source>
        <dbReference type="ARBA" id="ARBA00022801"/>
    </source>
</evidence>
<proteinExistence type="inferred from homology"/>
<dbReference type="EMBL" id="MU128911">
    <property type="protein sequence ID" value="KAF9520488.1"/>
    <property type="molecule type" value="Genomic_DNA"/>
</dbReference>
<evidence type="ECO:0000313" key="11">
    <source>
        <dbReference type="EMBL" id="KAF9520488.1"/>
    </source>
</evidence>
<dbReference type="InterPro" id="IPR018228">
    <property type="entry name" value="DNase_TatD-rel_CS"/>
</dbReference>
<dbReference type="GO" id="GO:0005737">
    <property type="term" value="C:cytoplasm"/>
    <property type="evidence" value="ECO:0007669"/>
    <property type="project" value="TreeGrafter"/>
</dbReference>
<gene>
    <name evidence="11" type="ORF">BS47DRAFT_1286791</name>
</gene>
<dbReference type="GO" id="GO:0050897">
    <property type="term" value="F:cobalt ion binding"/>
    <property type="evidence" value="ECO:0007669"/>
    <property type="project" value="InterPro"/>
</dbReference>
<protein>
    <recommendedName>
        <fullName evidence="6">allantoinase</fullName>
        <ecNumber evidence="6">3.5.2.5</ecNumber>
    </recommendedName>
</protein>
<sequence length="461" mass="50294">MLSVFTSRNVLLPGKDEPLPATIEVDNSTGKIVSVRSTYSSRSEYPSIADDHWVDVGEHCILPGLIDAHVHLNEPGRTEWEGFSTGTRAALSGGVTSVIDMPLNSIPPTTTLENLEIKRAAATGHCYTHVGFWGGIIPGNEKHLNPLLRAGVKGFKCFLIESGVEEFPCVDEEDVVKAIREIDSKTVLLFHAEFEDNPTAPSQSDSILDRSLYSTFLNSRPQSLEVSAVSLIISLLERFPSSRAHVVHLSAADALSEIRTAKSKGLHLTVETCFHYLCLDSASIPNGHPEFKCCPPIRDRSNCDKLWGALLDGTIDCVVSDHSPCIAALKRVETDGDFMSAWGGISTLGLGLCLLWTEGRARGVNIGQIVRWMSERTALHAGLHGSKGAIREGLDADLVVFDLEKKFIVSANELKFKNKITPYEGQHLLGSVRQCFLRGRLAYDADRPGGLQGLEPQGLFL</sequence>
<dbReference type="GO" id="GO:0004038">
    <property type="term" value="F:allantoinase activity"/>
    <property type="evidence" value="ECO:0007669"/>
    <property type="project" value="UniProtKB-EC"/>
</dbReference>
<comment type="catalytic activity">
    <reaction evidence="1">
        <text>(S)-allantoin + H2O = allantoate + H(+)</text>
        <dbReference type="Rhea" id="RHEA:17029"/>
        <dbReference type="ChEBI" id="CHEBI:15377"/>
        <dbReference type="ChEBI" id="CHEBI:15378"/>
        <dbReference type="ChEBI" id="CHEBI:15678"/>
        <dbReference type="ChEBI" id="CHEBI:17536"/>
        <dbReference type="EC" id="3.5.2.5"/>
    </reaction>
</comment>
<accession>A0A9P6BA13</accession>
<dbReference type="SUPFAM" id="SSF51556">
    <property type="entry name" value="Metallo-dependent hydrolases"/>
    <property type="match status" value="1"/>
</dbReference>
<evidence type="ECO:0000259" key="10">
    <source>
        <dbReference type="Pfam" id="PF01979"/>
    </source>
</evidence>
<comment type="cofactor">
    <cofactor evidence="2">
        <name>Zn(2+)</name>
        <dbReference type="ChEBI" id="CHEBI:29105"/>
    </cofactor>
</comment>
<evidence type="ECO:0000313" key="12">
    <source>
        <dbReference type="Proteomes" id="UP000886523"/>
    </source>
</evidence>
<evidence type="ECO:0000256" key="7">
    <source>
        <dbReference type="ARBA" id="ARBA00022723"/>
    </source>
</evidence>
<dbReference type="Gene3D" id="3.20.20.140">
    <property type="entry name" value="Metal-dependent hydrolases"/>
    <property type="match status" value="1"/>
</dbReference>
<keyword evidence="9" id="KW-0862">Zinc</keyword>
<dbReference type="PANTHER" id="PTHR43668:SF2">
    <property type="entry name" value="ALLANTOINASE"/>
    <property type="match status" value="1"/>
</dbReference>